<proteinExistence type="predicted"/>
<gene>
    <name evidence="2" type="ORF">OBBRIDRAFT_714885</name>
</gene>
<evidence type="ECO:0000259" key="1">
    <source>
        <dbReference type="Pfam" id="PF23305"/>
    </source>
</evidence>
<name>A0A8E2AVJ3_9APHY</name>
<accession>A0A8E2AVJ3</accession>
<dbReference type="OrthoDB" id="1751210at2759"/>
<evidence type="ECO:0000313" key="3">
    <source>
        <dbReference type="Proteomes" id="UP000250043"/>
    </source>
</evidence>
<organism evidence="2 3">
    <name type="scientific">Obba rivulosa</name>
    <dbReference type="NCBI Taxonomy" id="1052685"/>
    <lineage>
        <taxon>Eukaryota</taxon>
        <taxon>Fungi</taxon>
        <taxon>Dikarya</taxon>
        <taxon>Basidiomycota</taxon>
        <taxon>Agaricomycotina</taxon>
        <taxon>Agaricomycetes</taxon>
        <taxon>Polyporales</taxon>
        <taxon>Gelatoporiaceae</taxon>
        <taxon>Obba</taxon>
    </lineage>
</organism>
<dbReference type="EMBL" id="KV722379">
    <property type="protein sequence ID" value="OCH91818.1"/>
    <property type="molecule type" value="Genomic_DNA"/>
</dbReference>
<keyword evidence="3" id="KW-1185">Reference proteome</keyword>
<dbReference type="PANTHER" id="PTHR39463">
    <property type="entry name" value="MEDUSA"/>
    <property type="match status" value="1"/>
</dbReference>
<dbReference type="Proteomes" id="UP000250043">
    <property type="component" value="Unassembled WGS sequence"/>
</dbReference>
<dbReference type="InterPro" id="IPR055509">
    <property type="entry name" value="DUF7082"/>
</dbReference>
<feature type="non-terminal residue" evidence="2">
    <location>
        <position position="148"/>
    </location>
</feature>
<dbReference type="GO" id="GO:0005634">
    <property type="term" value="C:nucleus"/>
    <property type="evidence" value="ECO:0007669"/>
    <property type="project" value="TreeGrafter"/>
</dbReference>
<dbReference type="AlphaFoldDB" id="A0A8E2AVJ3"/>
<reference evidence="2 3" key="1">
    <citation type="submission" date="2016-07" db="EMBL/GenBank/DDBJ databases">
        <title>Draft genome of the white-rot fungus Obba rivulosa 3A-2.</title>
        <authorList>
            <consortium name="DOE Joint Genome Institute"/>
            <person name="Miettinen O."/>
            <person name="Riley R."/>
            <person name="Acob R."/>
            <person name="Barry K."/>
            <person name="Cullen D."/>
            <person name="De Vries R."/>
            <person name="Hainaut M."/>
            <person name="Hatakka A."/>
            <person name="Henrissat B."/>
            <person name="Hilden K."/>
            <person name="Kuo R."/>
            <person name="Labutti K."/>
            <person name="Lipzen A."/>
            <person name="Makela M.R."/>
            <person name="Sandor L."/>
            <person name="Spatafora J.W."/>
            <person name="Grigoriev I.V."/>
            <person name="Hibbett D.S."/>
        </authorList>
    </citation>
    <scope>NUCLEOTIDE SEQUENCE [LARGE SCALE GENOMIC DNA]</scope>
    <source>
        <strain evidence="2 3">3A-2</strain>
    </source>
</reference>
<sequence length="148" mass="16893">IEDLAKGWDADELAARRRLVRFTHAQDGSVIRAAAAPLRRADCVPGDTVVSCIYSADEDACFVTSVDIIALVEALIGMQLKLEPKNRIRRNLEGFSHTTVSKKQPSTEAFFRQIMEYGHPRPRRIQKDIKVFRWEELPQALEKLVVRY</sequence>
<dbReference type="Pfam" id="PF23305">
    <property type="entry name" value="DUF7082"/>
    <property type="match status" value="1"/>
</dbReference>
<dbReference type="PANTHER" id="PTHR39463:SF1">
    <property type="entry name" value="MEDUSA"/>
    <property type="match status" value="1"/>
</dbReference>
<evidence type="ECO:0000313" key="2">
    <source>
        <dbReference type="EMBL" id="OCH91818.1"/>
    </source>
</evidence>
<protein>
    <recommendedName>
        <fullName evidence="1">DUF7082 domain-containing protein</fullName>
    </recommendedName>
</protein>
<feature type="non-terminal residue" evidence="2">
    <location>
        <position position="1"/>
    </location>
</feature>
<feature type="domain" description="DUF7082" evidence="1">
    <location>
        <begin position="2"/>
        <end position="145"/>
    </location>
</feature>